<name>A0A2P5F3C0_TREOI</name>
<sequence length="74" mass="7846">MRCSPCHARDQQACLAHANGARPGYTLQPGALCIRCPVLALLLRVSSPSSGGARRPTVMAFLSPALISKLIIFN</sequence>
<accession>A0A2P5F3C0</accession>
<keyword evidence="2" id="KW-1185">Reference proteome</keyword>
<dbReference type="Proteomes" id="UP000237000">
    <property type="component" value="Unassembled WGS sequence"/>
</dbReference>
<dbReference type="InParanoid" id="A0A2P5F3C0"/>
<evidence type="ECO:0000313" key="2">
    <source>
        <dbReference type="Proteomes" id="UP000237000"/>
    </source>
</evidence>
<proteinExistence type="predicted"/>
<gene>
    <name evidence="1" type="ORF">TorRG33x02_119220</name>
</gene>
<protein>
    <submittedName>
        <fullName evidence="1">Uncharacterized protein</fullName>
    </submittedName>
</protein>
<comment type="caution">
    <text evidence="1">The sequence shown here is derived from an EMBL/GenBank/DDBJ whole genome shotgun (WGS) entry which is preliminary data.</text>
</comment>
<reference evidence="2" key="1">
    <citation type="submission" date="2016-06" db="EMBL/GenBank/DDBJ databases">
        <title>Parallel loss of symbiosis genes in relatives of nitrogen-fixing non-legume Parasponia.</title>
        <authorList>
            <person name="Van Velzen R."/>
            <person name="Holmer R."/>
            <person name="Bu F."/>
            <person name="Rutten L."/>
            <person name="Van Zeijl A."/>
            <person name="Liu W."/>
            <person name="Santuari L."/>
            <person name="Cao Q."/>
            <person name="Sharma T."/>
            <person name="Shen D."/>
            <person name="Roswanjaya Y."/>
            <person name="Wardhani T."/>
            <person name="Kalhor M.S."/>
            <person name="Jansen J."/>
            <person name="Van den Hoogen J."/>
            <person name="Gungor B."/>
            <person name="Hartog M."/>
            <person name="Hontelez J."/>
            <person name="Verver J."/>
            <person name="Yang W.-C."/>
            <person name="Schijlen E."/>
            <person name="Repin R."/>
            <person name="Schilthuizen M."/>
            <person name="Schranz E."/>
            <person name="Heidstra R."/>
            <person name="Miyata K."/>
            <person name="Fedorova E."/>
            <person name="Kohlen W."/>
            <person name="Bisseling T."/>
            <person name="Smit S."/>
            <person name="Geurts R."/>
        </authorList>
    </citation>
    <scope>NUCLEOTIDE SEQUENCE [LARGE SCALE GENOMIC DNA]</scope>
    <source>
        <strain evidence="2">cv. RG33-2</strain>
    </source>
</reference>
<evidence type="ECO:0000313" key="1">
    <source>
        <dbReference type="EMBL" id="PON92293.1"/>
    </source>
</evidence>
<dbReference type="EMBL" id="JXTC01000067">
    <property type="protein sequence ID" value="PON92293.1"/>
    <property type="molecule type" value="Genomic_DNA"/>
</dbReference>
<dbReference type="AlphaFoldDB" id="A0A2P5F3C0"/>
<organism evidence="1 2">
    <name type="scientific">Trema orientale</name>
    <name type="common">Charcoal tree</name>
    <name type="synonym">Celtis orientalis</name>
    <dbReference type="NCBI Taxonomy" id="63057"/>
    <lineage>
        <taxon>Eukaryota</taxon>
        <taxon>Viridiplantae</taxon>
        <taxon>Streptophyta</taxon>
        <taxon>Embryophyta</taxon>
        <taxon>Tracheophyta</taxon>
        <taxon>Spermatophyta</taxon>
        <taxon>Magnoliopsida</taxon>
        <taxon>eudicotyledons</taxon>
        <taxon>Gunneridae</taxon>
        <taxon>Pentapetalae</taxon>
        <taxon>rosids</taxon>
        <taxon>fabids</taxon>
        <taxon>Rosales</taxon>
        <taxon>Cannabaceae</taxon>
        <taxon>Trema</taxon>
    </lineage>
</organism>